<dbReference type="AlphaFoldDB" id="A0A150K9A7"/>
<name>A0A150K9A7_HEYCO</name>
<comment type="caution">
    <text evidence="1">The sequence shown here is derived from an EMBL/GenBank/DDBJ whole genome shotgun (WGS) entry which is preliminary data.</text>
</comment>
<evidence type="ECO:0000313" key="1">
    <source>
        <dbReference type="EMBL" id="KYC66153.1"/>
    </source>
</evidence>
<accession>A0A150K9A7</accession>
<organism evidence="1 2">
    <name type="scientific">Heyndrickxia coagulans</name>
    <name type="common">Weizmannia coagulans</name>
    <dbReference type="NCBI Taxonomy" id="1398"/>
    <lineage>
        <taxon>Bacteria</taxon>
        <taxon>Bacillati</taxon>
        <taxon>Bacillota</taxon>
        <taxon>Bacilli</taxon>
        <taxon>Bacillales</taxon>
        <taxon>Bacillaceae</taxon>
        <taxon>Heyndrickxia</taxon>
    </lineage>
</organism>
<sequence>MTRLGRLCIENGTRASFKAPAGRNGAAVGKFARFLVNPREKTMRIPLHLLPGGATYTSPR</sequence>
<dbReference type="EMBL" id="LQYI01000083">
    <property type="protein sequence ID" value="KYC66153.1"/>
    <property type="molecule type" value="Genomic_DNA"/>
</dbReference>
<evidence type="ECO:0000313" key="2">
    <source>
        <dbReference type="Proteomes" id="UP000075304"/>
    </source>
</evidence>
<gene>
    <name evidence="1" type="ORF">B4099_0117</name>
</gene>
<protein>
    <submittedName>
        <fullName evidence="1">Uncharacterized protein</fullName>
    </submittedName>
</protein>
<reference evidence="1 2" key="1">
    <citation type="submission" date="2016-01" db="EMBL/GenBank/DDBJ databases">
        <title>Genome Sequences of Twelve Sporeforming Bacillus Species Isolated from Foods.</title>
        <authorList>
            <person name="Berendsen E.M."/>
            <person name="Wells-Bennik M.H."/>
            <person name="Krawcyk A.O."/>
            <person name="De Jong A."/>
            <person name="Holsappel S."/>
            <person name="Eijlander R.T."/>
            <person name="Kuipers O.P."/>
        </authorList>
    </citation>
    <scope>NUCLEOTIDE SEQUENCE [LARGE SCALE GENOMIC DNA]</scope>
    <source>
        <strain evidence="1 2">B4099</strain>
    </source>
</reference>
<proteinExistence type="predicted"/>
<dbReference type="Proteomes" id="UP000075304">
    <property type="component" value="Unassembled WGS sequence"/>
</dbReference>